<dbReference type="HAMAP" id="MF_00222">
    <property type="entry name" value="Shikimate_DH_AroE"/>
    <property type="match status" value="1"/>
</dbReference>
<dbReference type="InterPro" id="IPR036291">
    <property type="entry name" value="NAD(P)-bd_dom_sf"/>
</dbReference>
<dbReference type="Gene3D" id="3.40.50.10860">
    <property type="entry name" value="Leucine Dehydrogenase, chain A, domain 1"/>
    <property type="match status" value="1"/>
</dbReference>
<dbReference type="Pfam" id="PF08501">
    <property type="entry name" value="Shikimate_dh_N"/>
    <property type="match status" value="1"/>
</dbReference>
<comment type="similarity">
    <text evidence="9">Belongs to the shikimate dehydrogenase family.</text>
</comment>
<keyword evidence="4 9" id="KW-0560">Oxidoreductase</keyword>
<feature type="binding site" evidence="9">
    <location>
        <position position="109"/>
    </location>
    <ligand>
        <name>shikimate</name>
        <dbReference type="ChEBI" id="CHEBI:36208"/>
    </ligand>
</feature>
<comment type="caution">
    <text evidence="9">Lacks conserved residue(s) required for the propagation of feature annotation.</text>
</comment>
<dbReference type="InterPro" id="IPR046346">
    <property type="entry name" value="Aminoacid_DH-like_N_sf"/>
</dbReference>
<reference evidence="12" key="2">
    <citation type="journal article" date="2021" name="PeerJ">
        <title>Extensive microbial diversity within the chicken gut microbiome revealed by metagenomics and culture.</title>
        <authorList>
            <person name="Gilroy R."/>
            <person name="Ravi A."/>
            <person name="Getino M."/>
            <person name="Pursley I."/>
            <person name="Horton D.L."/>
            <person name="Alikhan N.F."/>
            <person name="Baker D."/>
            <person name="Gharbi K."/>
            <person name="Hall N."/>
            <person name="Watson M."/>
            <person name="Adriaenssens E.M."/>
            <person name="Foster-Nyarko E."/>
            <person name="Jarju S."/>
            <person name="Secka A."/>
            <person name="Antonio M."/>
            <person name="Oren A."/>
            <person name="Chaudhuri R.R."/>
            <person name="La Ragione R."/>
            <person name="Hildebrand F."/>
            <person name="Pallen M.J."/>
        </authorList>
    </citation>
    <scope>NUCLEOTIDE SEQUENCE</scope>
    <source>
        <strain evidence="12">E3-2379</strain>
    </source>
</reference>
<dbReference type="GO" id="GO:0004764">
    <property type="term" value="F:shikimate 3-dehydrogenase (NADP+) activity"/>
    <property type="evidence" value="ECO:0007669"/>
    <property type="project" value="UniProtKB-UniRule"/>
</dbReference>
<evidence type="ECO:0000256" key="5">
    <source>
        <dbReference type="ARBA" id="ARBA00023141"/>
    </source>
</evidence>
<evidence type="ECO:0000256" key="6">
    <source>
        <dbReference type="ARBA" id="ARBA00051639"/>
    </source>
</evidence>
<comment type="catalytic activity">
    <reaction evidence="6">
        <text>L-quinate + NAD(+) = 3-dehydroquinate + NADH + H(+)</text>
        <dbReference type="Rhea" id="RHEA:22364"/>
        <dbReference type="ChEBI" id="CHEBI:15378"/>
        <dbReference type="ChEBI" id="CHEBI:29751"/>
        <dbReference type="ChEBI" id="CHEBI:32364"/>
        <dbReference type="ChEBI" id="CHEBI:57540"/>
        <dbReference type="ChEBI" id="CHEBI:57945"/>
        <dbReference type="EC" id="1.1.1.24"/>
    </reaction>
</comment>
<comment type="pathway">
    <text evidence="8">Aromatic compound metabolism; 3,4-dihydroxybenzoate biosynthesis; 3-dehydroquinate from D-quinate (NAD(+) route).</text>
</comment>
<dbReference type="FunFam" id="3.40.50.720:FF:000086">
    <property type="entry name" value="Quinate/shikimate dehydrogenase"/>
    <property type="match status" value="1"/>
</dbReference>
<feature type="binding site" evidence="9">
    <location>
        <begin position="22"/>
        <end position="24"/>
    </location>
    <ligand>
        <name>shikimate</name>
        <dbReference type="ChEBI" id="CHEBI:36208"/>
    </ligand>
</feature>
<dbReference type="GO" id="GO:0009423">
    <property type="term" value="P:chorismate biosynthetic process"/>
    <property type="evidence" value="ECO:0007669"/>
    <property type="project" value="UniProtKB-UniRule"/>
</dbReference>
<feature type="domain" description="SDH C-terminal" evidence="11">
    <location>
        <begin position="259"/>
        <end position="286"/>
    </location>
</feature>
<comment type="pathway">
    <text evidence="1 9">Metabolic intermediate biosynthesis; chorismate biosynthesis; chorismate from D-erythrose 4-phosphate and phosphoenolpyruvate: step 4/7.</text>
</comment>
<feature type="binding site" evidence="9">
    <location>
        <position position="69"/>
    </location>
    <ligand>
        <name>shikimate</name>
        <dbReference type="ChEBI" id="CHEBI:36208"/>
    </ligand>
</feature>
<feature type="binding site" evidence="9">
    <location>
        <position position="237"/>
    </location>
    <ligand>
        <name>shikimate</name>
        <dbReference type="ChEBI" id="CHEBI:36208"/>
    </ligand>
</feature>
<dbReference type="Pfam" id="PF18317">
    <property type="entry name" value="SDH_C"/>
    <property type="match status" value="1"/>
</dbReference>
<dbReference type="NCBIfam" id="TIGR00507">
    <property type="entry name" value="aroE"/>
    <property type="match status" value="1"/>
</dbReference>
<evidence type="ECO:0000256" key="8">
    <source>
        <dbReference type="ARBA" id="ARBA00060613"/>
    </source>
</evidence>
<dbReference type="CDD" id="cd01065">
    <property type="entry name" value="NAD_bind_Shikimate_DH"/>
    <property type="match status" value="1"/>
</dbReference>
<dbReference type="EC" id="1.1.1.25" evidence="9"/>
<proteinExistence type="inferred from homology"/>
<evidence type="ECO:0000259" key="10">
    <source>
        <dbReference type="Pfam" id="PF08501"/>
    </source>
</evidence>
<evidence type="ECO:0000259" key="11">
    <source>
        <dbReference type="Pfam" id="PF18317"/>
    </source>
</evidence>
<dbReference type="EMBL" id="JADIML010000150">
    <property type="protein sequence ID" value="MBO8463374.1"/>
    <property type="molecule type" value="Genomic_DNA"/>
</dbReference>
<comment type="catalytic activity">
    <reaction evidence="9">
        <text>shikimate + NADP(+) = 3-dehydroshikimate + NADPH + H(+)</text>
        <dbReference type="Rhea" id="RHEA:17737"/>
        <dbReference type="ChEBI" id="CHEBI:15378"/>
        <dbReference type="ChEBI" id="CHEBI:16630"/>
        <dbReference type="ChEBI" id="CHEBI:36208"/>
        <dbReference type="ChEBI" id="CHEBI:57783"/>
        <dbReference type="ChEBI" id="CHEBI:58349"/>
        <dbReference type="EC" id="1.1.1.25"/>
    </reaction>
</comment>
<evidence type="ECO:0000313" key="13">
    <source>
        <dbReference type="Proteomes" id="UP000823618"/>
    </source>
</evidence>
<feature type="active site" description="Proton acceptor" evidence="9">
    <location>
        <position position="73"/>
    </location>
</feature>
<feature type="binding site" evidence="9">
    <location>
        <position position="259"/>
    </location>
    <ligand>
        <name>NADP(+)</name>
        <dbReference type="ChEBI" id="CHEBI:58349"/>
    </ligand>
</feature>
<dbReference type="PANTHER" id="PTHR21089:SF1">
    <property type="entry name" value="BIFUNCTIONAL 3-DEHYDROQUINATE DEHYDRATASE_SHIKIMATE DEHYDROGENASE, CHLOROPLASTIC"/>
    <property type="match status" value="1"/>
</dbReference>
<dbReference type="AlphaFoldDB" id="A0A9D9I175"/>
<comment type="subunit">
    <text evidence="9">Homodimer.</text>
</comment>
<dbReference type="Gene3D" id="3.40.50.720">
    <property type="entry name" value="NAD(P)-binding Rossmann-like Domain"/>
    <property type="match status" value="1"/>
</dbReference>
<dbReference type="InterPro" id="IPR013708">
    <property type="entry name" value="Shikimate_DH-bd_N"/>
</dbReference>
<gene>
    <name evidence="9 12" type="primary">aroE</name>
    <name evidence="12" type="ORF">IAC13_05515</name>
</gene>
<evidence type="ECO:0000256" key="1">
    <source>
        <dbReference type="ARBA" id="ARBA00004871"/>
    </source>
</evidence>
<dbReference type="GO" id="GO:0030266">
    <property type="term" value="F:quinate 3-dehydrogenase (NAD+) activity"/>
    <property type="evidence" value="ECO:0007669"/>
    <property type="project" value="UniProtKB-EC"/>
</dbReference>
<evidence type="ECO:0000256" key="2">
    <source>
        <dbReference type="ARBA" id="ARBA00022605"/>
    </source>
</evidence>
<dbReference type="GO" id="GO:0050661">
    <property type="term" value="F:NADP binding"/>
    <property type="evidence" value="ECO:0007669"/>
    <property type="project" value="InterPro"/>
</dbReference>
<dbReference type="InterPro" id="IPR041121">
    <property type="entry name" value="SDH_C"/>
</dbReference>
<evidence type="ECO:0000256" key="4">
    <source>
        <dbReference type="ARBA" id="ARBA00023002"/>
    </source>
</evidence>
<dbReference type="SUPFAM" id="SSF51735">
    <property type="entry name" value="NAD(P)-binding Rossmann-fold domains"/>
    <property type="match status" value="1"/>
</dbReference>
<evidence type="ECO:0000256" key="9">
    <source>
        <dbReference type="HAMAP-Rule" id="MF_00222"/>
    </source>
</evidence>
<comment type="caution">
    <text evidence="12">The sequence shown here is derived from an EMBL/GenBank/DDBJ whole genome shotgun (WGS) entry which is preliminary data.</text>
</comment>
<name>A0A9D9I175_9FIRM</name>
<dbReference type="Proteomes" id="UP000823618">
    <property type="component" value="Unassembled WGS sequence"/>
</dbReference>
<dbReference type="GO" id="GO:0009073">
    <property type="term" value="P:aromatic amino acid family biosynthetic process"/>
    <property type="evidence" value="ECO:0007669"/>
    <property type="project" value="UniProtKB-KW"/>
</dbReference>
<feature type="binding site" evidence="9">
    <location>
        <position position="266"/>
    </location>
    <ligand>
        <name>shikimate</name>
        <dbReference type="ChEBI" id="CHEBI:36208"/>
    </ligand>
</feature>
<evidence type="ECO:0000313" key="12">
    <source>
        <dbReference type="EMBL" id="MBO8463374.1"/>
    </source>
</evidence>
<keyword evidence="5 9" id="KW-0057">Aromatic amino acid biosynthesis</keyword>
<keyword evidence="2 9" id="KW-0028">Amino-acid biosynthesis</keyword>
<evidence type="ECO:0000256" key="3">
    <source>
        <dbReference type="ARBA" id="ARBA00022857"/>
    </source>
</evidence>
<dbReference type="InterPro" id="IPR022893">
    <property type="entry name" value="Shikimate_DH_fam"/>
</dbReference>
<comment type="function">
    <text evidence="9">Involved in the biosynthesis of the chorismate, which leads to the biosynthesis of aromatic amino acids. Catalyzes the reversible NADPH linked reduction of 3-dehydroshikimate (DHSA) to yield shikimate (SA).</text>
</comment>
<dbReference type="SUPFAM" id="SSF53223">
    <property type="entry name" value="Aminoacid dehydrogenase-like, N-terminal domain"/>
    <property type="match status" value="1"/>
</dbReference>
<organism evidence="12 13">
    <name type="scientific">Candidatus Scybalomonas excrementavium</name>
    <dbReference type="NCBI Taxonomy" id="2840943"/>
    <lineage>
        <taxon>Bacteria</taxon>
        <taxon>Bacillati</taxon>
        <taxon>Bacillota</taxon>
        <taxon>Clostridia</taxon>
        <taxon>Lachnospirales</taxon>
        <taxon>Lachnospiraceae</taxon>
        <taxon>Lachnospiraceae incertae sedis</taxon>
        <taxon>Candidatus Scybalomonas</taxon>
    </lineage>
</organism>
<accession>A0A9D9I175</accession>
<dbReference type="InterPro" id="IPR011342">
    <property type="entry name" value="Shikimate_DH"/>
</dbReference>
<comment type="catalytic activity">
    <reaction evidence="7">
        <text>shikimate + NAD(+) = 3-dehydroshikimate + NADH + H(+)</text>
        <dbReference type="Rhea" id="RHEA:17741"/>
        <dbReference type="ChEBI" id="CHEBI:15378"/>
        <dbReference type="ChEBI" id="CHEBI:16630"/>
        <dbReference type="ChEBI" id="CHEBI:36208"/>
        <dbReference type="ChEBI" id="CHEBI:57540"/>
        <dbReference type="ChEBI" id="CHEBI:57945"/>
    </reaction>
</comment>
<keyword evidence="3 9" id="KW-0521">NADP</keyword>
<feature type="domain" description="Shikimate dehydrogenase substrate binding N-terminal" evidence="10">
    <location>
        <begin position="14"/>
        <end position="96"/>
    </location>
</feature>
<dbReference type="GO" id="GO:0008652">
    <property type="term" value="P:amino acid biosynthetic process"/>
    <property type="evidence" value="ECO:0007669"/>
    <property type="project" value="UniProtKB-KW"/>
</dbReference>
<dbReference type="GO" id="GO:0019632">
    <property type="term" value="P:shikimate metabolic process"/>
    <property type="evidence" value="ECO:0007669"/>
    <property type="project" value="InterPro"/>
</dbReference>
<dbReference type="NCBIfam" id="NF009200">
    <property type="entry name" value="PRK12548.1"/>
    <property type="match status" value="1"/>
</dbReference>
<protein>
    <recommendedName>
        <fullName evidence="9">Shikimate dehydrogenase (NADP(+))</fullName>
        <shortName evidence="9">SDH</shortName>
        <ecNumber evidence="9">1.1.1.25</ecNumber>
    </recommendedName>
</protein>
<evidence type="ECO:0000256" key="7">
    <source>
        <dbReference type="ARBA" id="ARBA00052329"/>
    </source>
</evidence>
<feature type="binding site" evidence="9">
    <location>
        <position position="94"/>
    </location>
    <ligand>
        <name>shikimate</name>
        <dbReference type="ChEBI" id="CHEBI:36208"/>
    </ligand>
</feature>
<reference evidence="12" key="1">
    <citation type="submission" date="2020-10" db="EMBL/GenBank/DDBJ databases">
        <authorList>
            <person name="Gilroy R."/>
        </authorList>
    </citation>
    <scope>NUCLEOTIDE SEQUENCE</scope>
    <source>
        <strain evidence="12">E3-2379</strain>
    </source>
</reference>
<feature type="binding site" evidence="9">
    <location>
        <position position="235"/>
    </location>
    <ligand>
        <name>NADP(+)</name>
        <dbReference type="ChEBI" id="CHEBI:58349"/>
    </ligand>
</feature>
<dbReference type="PANTHER" id="PTHR21089">
    <property type="entry name" value="SHIKIMATE DEHYDROGENASE"/>
    <property type="match status" value="1"/>
</dbReference>
<sequence length="290" mass="32062">MKTEIKGTTKLMALIGSPVGHSGSPAMYNYCIERDGLDYVYVAFDIQREQVDEMMKAVKLLDLKAMNVTMPCKQEVLPYMDELSTAARLIGACNAIRIDNGKMFGYNTDGIGFVKNLDAHGVTIKGQKIVIVGAGGAGIAVQVQCAIDGAKEISVFNPKDAFFENAVNKAKEIQEAIPQCKIQVYDLEDEECFRREVESCHILVNATRAGMKPMDDISIVKDVSLFRKDLIIADVVYNPKETKLMKQAKEAGCEKVIGGIGMLLHQGAENYRLFTGKEMPVQEIEEKFFS</sequence>
<feature type="binding site" evidence="9">
    <location>
        <begin position="133"/>
        <end position="137"/>
    </location>
    <ligand>
        <name>NADP(+)</name>
        <dbReference type="ChEBI" id="CHEBI:58349"/>
    </ligand>
</feature>